<dbReference type="InterPro" id="IPR011006">
    <property type="entry name" value="CheY-like_superfamily"/>
</dbReference>
<dbReference type="RefSeq" id="WP_212216536.1">
    <property type="nucleotide sequence ID" value="NZ_JAGUCO010000009.1"/>
</dbReference>
<sequence length="133" mass="15253">MKKQHPNIVIVNSLKSMVDALYDFIESDTDYKIIGNMSEFKKLLKLPQLNEVDMVLVDTIILDENSEDIIEKVKKNSPECKFIAISLYDDQVYLQDYLKIGFSGMVSKNKITEELIETVTQVMEGLNAFPNKN</sequence>
<accession>A0ABS5JYB5</accession>
<dbReference type="Gene3D" id="3.40.50.2300">
    <property type="match status" value="1"/>
</dbReference>
<comment type="caution">
    <text evidence="3">The sequence shown here is derived from an EMBL/GenBank/DDBJ whole genome shotgun (WGS) entry which is preliminary data.</text>
</comment>
<evidence type="ECO:0000313" key="4">
    <source>
        <dbReference type="Proteomes" id="UP000708576"/>
    </source>
</evidence>
<keyword evidence="4" id="KW-1185">Reference proteome</keyword>
<feature type="modified residue" description="4-aspartylphosphate" evidence="1">
    <location>
        <position position="58"/>
    </location>
</feature>
<reference evidence="3 4" key="1">
    <citation type="journal article" date="2015" name="Int. J. Syst. Evol. Microbiol.">
        <title>Carboxylicivirga linearis sp. nov., isolated from a sea cucumber culture pond.</title>
        <authorList>
            <person name="Wang F.Q."/>
            <person name="Zhou Y.X."/>
            <person name="Lin X.Z."/>
            <person name="Chen G.J."/>
            <person name="Du Z.J."/>
        </authorList>
    </citation>
    <scope>NUCLEOTIDE SEQUENCE [LARGE SCALE GENOMIC DNA]</scope>
    <source>
        <strain evidence="3 4">FB218</strain>
    </source>
</reference>
<gene>
    <name evidence="3" type="ORF">KEM10_13465</name>
</gene>
<dbReference type="InterPro" id="IPR001789">
    <property type="entry name" value="Sig_transdc_resp-reg_receiver"/>
</dbReference>
<keyword evidence="1" id="KW-0597">Phosphoprotein</keyword>
<dbReference type="Proteomes" id="UP000708576">
    <property type="component" value="Unassembled WGS sequence"/>
</dbReference>
<proteinExistence type="predicted"/>
<evidence type="ECO:0000259" key="2">
    <source>
        <dbReference type="PROSITE" id="PS50110"/>
    </source>
</evidence>
<protein>
    <submittedName>
        <fullName evidence="3">Response regulator transcription factor</fullName>
    </submittedName>
</protein>
<dbReference type="SUPFAM" id="SSF52172">
    <property type="entry name" value="CheY-like"/>
    <property type="match status" value="1"/>
</dbReference>
<evidence type="ECO:0000313" key="3">
    <source>
        <dbReference type="EMBL" id="MBS2099296.1"/>
    </source>
</evidence>
<dbReference type="Pfam" id="PF00072">
    <property type="entry name" value="Response_reg"/>
    <property type="match status" value="1"/>
</dbReference>
<organism evidence="3 4">
    <name type="scientific">Carboxylicivirga linearis</name>
    <dbReference type="NCBI Taxonomy" id="1628157"/>
    <lineage>
        <taxon>Bacteria</taxon>
        <taxon>Pseudomonadati</taxon>
        <taxon>Bacteroidota</taxon>
        <taxon>Bacteroidia</taxon>
        <taxon>Marinilabiliales</taxon>
        <taxon>Marinilabiliaceae</taxon>
        <taxon>Carboxylicivirga</taxon>
    </lineage>
</organism>
<feature type="domain" description="Response regulatory" evidence="2">
    <location>
        <begin position="7"/>
        <end position="123"/>
    </location>
</feature>
<name>A0ABS5JYB5_9BACT</name>
<dbReference type="PROSITE" id="PS50110">
    <property type="entry name" value="RESPONSE_REGULATORY"/>
    <property type="match status" value="1"/>
</dbReference>
<dbReference type="EMBL" id="JAGUCO010000009">
    <property type="protein sequence ID" value="MBS2099296.1"/>
    <property type="molecule type" value="Genomic_DNA"/>
</dbReference>
<evidence type="ECO:0000256" key="1">
    <source>
        <dbReference type="PROSITE-ProRule" id="PRU00169"/>
    </source>
</evidence>